<dbReference type="Proteomes" id="UP000276133">
    <property type="component" value="Unassembled WGS sequence"/>
</dbReference>
<comment type="caution">
    <text evidence="3">The sequence shown here is derived from an EMBL/GenBank/DDBJ whole genome shotgun (WGS) entry which is preliminary data.</text>
</comment>
<evidence type="ECO:0000313" key="4">
    <source>
        <dbReference type="Proteomes" id="UP000276133"/>
    </source>
</evidence>
<proteinExistence type="predicted"/>
<reference evidence="3 4" key="1">
    <citation type="journal article" date="2018" name="Sci. Rep.">
        <title>Genomic signatures of local adaptation to the degree of environmental predictability in rotifers.</title>
        <authorList>
            <person name="Franch-Gras L."/>
            <person name="Hahn C."/>
            <person name="Garcia-Roger E.M."/>
            <person name="Carmona M.J."/>
            <person name="Serra M."/>
            <person name="Gomez A."/>
        </authorList>
    </citation>
    <scope>NUCLEOTIDE SEQUENCE [LARGE SCALE GENOMIC DNA]</scope>
    <source>
        <strain evidence="3">HYR1</strain>
    </source>
</reference>
<evidence type="ECO:0000256" key="1">
    <source>
        <dbReference type="SAM" id="MobiDB-lite"/>
    </source>
</evidence>
<keyword evidence="4" id="KW-1185">Reference proteome</keyword>
<keyword evidence="2" id="KW-0472">Membrane</keyword>
<keyword evidence="2" id="KW-1133">Transmembrane helix</keyword>
<organism evidence="3 4">
    <name type="scientific">Brachionus plicatilis</name>
    <name type="common">Marine rotifer</name>
    <name type="synonym">Brachionus muelleri</name>
    <dbReference type="NCBI Taxonomy" id="10195"/>
    <lineage>
        <taxon>Eukaryota</taxon>
        <taxon>Metazoa</taxon>
        <taxon>Spiralia</taxon>
        <taxon>Gnathifera</taxon>
        <taxon>Rotifera</taxon>
        <taxon>Eurotatoria</taxon>
        <taxon>Monogononta</taxon>
        <taxon>Pseudotrocha</taxon>
        <taxon>Ploima</taxon>
        <taxon>Brachionidae</taxon>
        <taxon>Brachionus</taxon>
    </lineage>
</organism>
<feature type="transmembrane region" description="Helical" evidence="2">
    <location>
        <begin position="17"/>
        <end position="36"/>
    </location>
</feature>
<protein>
    <submittedName>
        <fullName evidence="3">Uncharacterized protein</fullName>
    </submittedName>
</protein>
<evidence type="ECO:0000313" key="3">
    <source>
        <dbReference type="EMBL" id="RNA10117.1"/>
    </source>
</evidence>
<evidence type="ECO:0000256" key="2">
    <source>
        <dbReference type="SAM" id="Phobius"/>
    </source>
</evidence>
<keyword evidence="2" id="KW-0812">Transmembrane</keyword>
<feature type="region of interest" description="Disordered" evidence="1">
    <location>
        <begin position="51"/>
        <end position="82"/>
    </location>
</feature>
<gene>
    <name evidence="3" type="ORF">BpHYR1_015944</name>
</gene>
<accession>A0A3M7QFA8</accession>
<dbReference type="AlphaFoldDB" id="A0A3M7QFA8"/>
<dbReference type="EMBL" id="REGN01006297">
    <property type="protein sequence ID" value="RNA10117.1"/>
    <property type="molecule type" value="Genomic_DNA"/>
</dbReference>
<sequence length="108" mass="12010">MIYTLSFMLGYSEARPLIILFVSIGLVDSITIISIFSPLKLHACAKNGHPGLLKPRAWRHPGPPKPLPYGHPRGPKSEPKTDDSFKGCAFECIEQDIKNITNKLKNLI</sequence>
<name>A0A3M7QFA8_BRAPC</name>